<dbReference type="InterPro" id="IPR036872">
    <property type="entry name" value="CH_dom_sf"/>
</dbReference>
<accession>A0ABD0JUZ9</accession>
<reference evidence="3 4" key="1">
    <citation type="journal article" date="2023" name="Sci. Data">
        <title>Genome assembly of the Korean intertidal mud-creeper Batillaria attramentaria.</title>
        <authorList>
            <person name="Patra A.K."/>
            <person name="Ho P.T."/>
            <person name="Jun S."/>
            <person name="Lee S.J."/>
            <person name="Kim Y."/>
            <person name="Won Y.J."/>
        </authorList>
    </citation>
    <scope>NUCLEOTIDE SEQUENCE [LARGE SCALE GENOMIC DNA]</scope>
    <source>
        <strain evidence="3">Wonlab-2016</strain>
    </source>
</reference>
<evidence type="ECO:0000313" key="3">
    <source>
        <dbReference type="EMBL" id="KAK7478911.1"/>
    </source>
</evidence>
<feature type="region of interest" description="Disordered" evidence="1">
    <location>
        <begin position="1935"/>
        <end position="1963"/>
    </location>
</feature>
<evidence type="ECO:0000313" key="4">
    <source>
        <dbReference type="Proteomes" id="UP001519460"/>
    </source>
</evidence>
<dbReference type="SUPFAM" id="SSF47576">
    <property type="entry name" value="Calponin-homology domain, CH-domain"/>
    <property type="match status" value="1"/>
</dbReference>
<dbReference type="InterPro" id="IPR056343">
    <property type="entry name" value="CFAP47_dom"/>
</dbReference>
<evidence type="ECO:0000259" key="2">
    <source>
        <dbReference type="PROSITE" id="PS50021"/>
    </source>
</evidence>
<feature type="compositionally biased region" description="Low complexity" evidence="1">
    <location>
        <begin position="448"/>
        <end position="477"/>
    </location>
</feature>
<feature type="compositionally biased region" description="Basic and acidic residues" evidence="1">
    <location>
        <begin position="1939"/>
        <end position="1952"/>
    </location>
</feature>
<dbReference type="PROSITE" id="PS50021">
    <property type="entry name" value="CH"/>
    <property type="match status" value="1"/>
</dbReference>
<dbReference type="InterPro" id="IPR058952">
    <property type="entry name" value="Ig_CFAP47"/>
</dbReference>
<gene>
    <name evidence="3" type="ORF">BaRGS_00029892</name>
</gene>
<name>A0ABD0JUZ9_9CAEN</name>
<dbReference type="Proteomes" id="UP001519460">
    <property type="component" value="Unassembled WGS sequence"/>
</dbReference>
<dbReference type="CDD" id="cd21218">
    <property type="entry name" value="CH_PLS_FIM_rpt2"/>
    <property type="match status" value="1"/>
</dbReference>
<feature type="region of interest" description="Disordered" evidence="1">
    <location>
        <begin position="448"/>
        <end position="517"/>
    </location>
</feature>
<dbReference type="Gene3D" id="1.10.418.10">
    <property type="entry name" value="Calponin-like domain"/>
    <property type="match status" value="1"/>
</dbReference>
<feature type="domain" description="Calponin-homology (CH)" evidence="2">
    <location>
        <begin position="747"/>
        <end position="870"/>
    </location>
</feature>
<dbReference type="Pfam" id="PF26579">
    <property type="entry name" value="Ig_CFAP47"/>
    <property type="match status" value="1"/>
</dbReference>
<sequence>MIAEDYNYQLMNPGMASVTLAPFETIEGELNFEPHEVAAYDFAVPVVINHLGAPSPAPTPFPPTPAPSNKSIQHIINPRPQPVSVATPRKHVIATALRQPLQISHPRIEFCLPVSFHNMTKSIGGGATKTTMLVNNSLDKLKWGFDLRKVSKAMEDGIIKFLHESGVPFISDGTDYGIEGELDPGETMPITVVFCPNCLLSVFLLSATYPQLHVVSCDDQIVNSMSCLVMIVIVRVIMTDEPGIYECVVPVVINELWDTPYQFLHITGRLEEPRIWFDPPGICLTPVPLVTDVSCEFNVLASQYREPTTLTVETPSVECEDGSTISPLKVTFLQGNEVSQCSGDSGEIDPCCLPCKVTFCSPRPVSFTKPIIFQDSSGRSFTMVVTATADNCLLTCYPFLALHRVDHQIVREQDSIKGRKMLRAKEAAEGTAKPTNTCSEAIIVPVSSPTHATSRPSTSATSSNFQVSSSSYEHSASVTDSTGSTPGPRDGAMNKPPPTSSDFNSRNTHGQPEAASRLGSAMFPDEDSEEGIFHVEVLLAVQRWFSALGWPGGPFPINIPETLRSGISRKGSGDENGGRGAGNAKKDGKTIYDMIGHLSGRSVPGIPINSPLPSDPLERVKQIYWQHSTLLTFLKCQGACIASVRPEYLMTARDFVIWRQLQRQVREELWQQGKEEEAEKIHVDDEMEEEVFEAVSKRAWTDIMLQTLKALVLVKVTPRTYKMMQPVDKDDCLPSVNPDPLASNIYSVGERILLTWLNHYYERYRHRVWKNCKWGGVPPSRWVVNYDFDLLDGLVLAAVMGAYMPFLITSHLQDMYTHPTTAEQCLHNALKVVNAMRYAGIDYDVQAIDITDPNPIMMLLLVSHMYQLLPQYIPKATMDFTGTLHSTVTRQVKITNTSSKALTYQVLLAGRDARDFSVPRGSSLSMFSRQTIPLSVEFTSRFLRPAEATLVLIGSRQGSSIGNTLTFRLRTQVDNITPDLERVMLDVENPFNEGGRFRIVLVESSGDLLDPNKPTALIKPKEKKPRKVRSKTDHGQSQPGTPPSPQPARIVQELFKKKEDEAPKLSAFFSPMESVYLEPNGTTEVEVDFLPFSIGERQCSVIFLNEKVGEFLYQYTVCHDGDELDRCSTGGGVFGGDENVVYWKCEAGQMLKEKLLIPVTNMAKERALILAAQQHMSDLELERRHLTGTLMSCSVTAKTIKMLATDPDSVIKQAKSKVPGKGTSYVVEFDSDHFKLPEVLNMPSPLEGQLRGAPSNITVPKGVTLEDGVVELPVSFFAKSPGHYPCQIILRSMDDIRVYRIECTVNPEGSTAEMVFSAPVHQSITQEIPIVNVTNHDWMLTAKIEGEGFSGPTTLLAKAYQKTLYPLNYKAIMEREVKGKLVLHNADDGQDHVFHLVGKPEKPLSLGHIKLKIEAKKAVTHTFKVPNSTKKKLFYKSAPYTMTLLPKYRGHFSGVITFVATENPYVEVDSDGDEVPPDVEVKVMCLCVFSEVDSDGDEVPPDVEVKVMCLCVFSEVDSDGDEVPPDVEVKEYNGYRVWFSLEVMVLPAPPERVIPVLCTCQKKALLEVVVRNPTVQDITLTASITGRNLSGPDSISLAAGEKDVYTLVYAPAIIGKGKGSLVFFNELVGEFWYELDLEATSPAPTTLPHMECQLGNWLLSLIPPFHLTLQFKRENERPIQLRPHSTLEVPVRFMPSALGQADHMAKIIFHIVSGSVCTGVCQVQCVQLCQLGEWVFVASGTGLLPQPQDPVSVYTSSGTNTTLIIPFRNPMDMPILASITLKDIHHYCHPILQLCGHAHTGLHHAERYKTLDSPKSPFSMLLKNKTAARVGPKNTLDIPISFAPMEMLKYEALVTVVVTQEDGTPWPFMPTDRHGLPVSYSGSSGLHEIRWLFPIYGIPESSPIKESQAPVVECRARDTTEQQLEFTLAGVVSSAASQHKGENPKISLRDKTPSAGSRSSAPESVVVGETLATAEEFQFELACPTDDLKKVLPNCTQLKLLKQQRNTATGLVTLTFNFTYSPFKTMKYAEPFWFLNLFQRC</sequence>
<dbReference type="InterPro" id="IPR001715">
    <property type="entry name" value="CH_dom"/>
</dbReference>
<keyword evidence="4" id="KW-1185">Reference proteome</keyword>
<dbReference type="PANTHER" id="PTHR45912">
    <property type="entry name" value="CILIA- AND FLAGELLA-ASSOCIATED PROTEIN 47"/>
    <property type="match status" value="1"/>
</dbReference>
<proteinExistence type="predicted"/>
<protein>
    <recommendedName>
        <fullName evidence="2">Calponin-homology (CH) domain-containing protein</fullName>
    </recommendedName>
</protein>
<organism evidence="3 4">
    <name type="scientific">Batillaria attramentaria</name>
    <dbReference type="NCBI Taxonomy" id="370345"/>
    <lineage>
        <taxon>Eukaryota</taxon>
        <taxon>Metazoa</taxon>
        <taxon>Spiralia</taxon>
        <taxon>Lophotrochozoa</taxon>
        <taxon>Mollusca</taxon>
        <taxon>Gastropoda</taxon>
        <taxon>Caenogastropoda</taxon>
        <taxon>Sorbeoconcha</taxon>
        <taxon>Cerithioidea</taxon>
        <taxon>Batillariidae</taxon>
        <taxon>Batillaria</taxon>
    </lineage>
</organism>
<comment type="caution">
    <text evidence="3">The sequence shown here is derived from an EMBL/GenBank/DDBJ whole genome shotgun (WGS) entry which is preliminary data.</text>
</comment>
<dbReference type="EMBL" id="JACVVK020000315">
    <property type="protein sequence ID" value="KAK7478911.1"/>
    <property type="molecule type" value="Genomic_DNA"/>
</dbReference>
<feature type="region of interest" description="Disordered" evidence="1">
    <location>
        <begin position="566"/>
        <end position="587"/>
    </location>
</feature>
<evidence type="ECO:0000256" key="1">
    <source>
        <dbReference type="SAM" id="MobiDB-lite"/>
    </source>
</evidence>
<feature type="region of interest" description="Disordered" evidence="1">
    <location>
        <begin position="1011"/>
        <end position="1047"/>
    </location>
</feature>
<dbReference type="Pfam" id="PF24529">
    <property type="entry name" value="CFAP47"/>
    <property type="match status" value="1"/>
</dbReference>
<feature type="compositionally biased region" description="Polar residues" evidence="1">
    <location>
        <begin position="500"/>
        <end position="510"/>
    </location>
</feature>
<dbReference type="PANTHER" id="PTHR45912:SF3">
    <property type="entry name" value="CILIA- AND FLAGELLA-ASSOCIATED PROTEIN 47"/>
    <property type="match status" value="1"/>
</dbReference>